<organism evidence="3 5">
    <name type="scientific">Pseudoalteromonas maricaloris</name>
    <dbReference type="NCBI Taxonomy" id="184924"/>
    <lineage>
        <taxon>Bacteria</taxon>
        <taxon>Pseudomonadati</taxon>
        <taxon>Pseudomonadota</taxon>
        <taxon>Gammaproteobacteria</taxon>
        <taxon>Alteromonadales</taxon>
        <taxon>Pseudoalteromonadaceae</taxon>
        <taxon>Pseudoalteromonas</taxon>
    </lineage>
</organism>
<dbReference type="PANTHER" id="PTHR35812">
    <property type="entry name" value="LIPOPROTEIN"/>
    <property type="match status" value="1"/>
</dbReference>
<evidence type="ECO:0000256" key="1">
    <source>
        <dbReference type="SAM" id="SignalP"/>
    </source>
</evidence>
<dbReference type="Pfam" id="PF07603">
    <property type="entry name" value="Lcl_C"/>
    <property type="match status" value="1"/>
</dbReference>
<dbReference type="RefSeq" id="WP_039492772.1">
    <property type="nucleotide sequence ID" value="NZ_CBCSDF010000015.1"/>
</dbReference>
<protein>
    <submittedName>
        <fullName evidence="3">DUF1566 domain-containing protein</fullName>
    </submittedName>
</protein>
<evidence type="ECO:0000313" key="5">
    <source>
        <dbReference type="Proteomes" id="UP000646877"/>
    </source>
</evidence>
<reference evidence="3" key="1">
    <citation type="submission" date="2019-10" db="EMBL/GenBank/DDBJ databases">
        <authorList>
            <person name="Paulsen S."/>
        </authorList>
    </citation>
    <scope>NUCLEOTIDE SEQUENCE</scope>
    <source>
        <strain evidence="3">LMG 19692</strain>
    </source>
</reference>
<evidence type="ECO:0000313" key="3">
    <source>
        <dbReference type="EMBL" id="NLR21650.1"/>
    </source>
</evidence>
<evidence type="ECO:0000313" key="6">
    <source>
        <dbReference type="Proteomes" id="UP001304419"/>
    </source>
</evidence>
<feature type="domain" description="Lcl C-terminal" evidence="2">
    <location>
        <begin position="38"/>
        <end position="164"/>
    </location>
</feature>
<dbReference type="PANTHER" id="PTHR35812:SF1">
    <property type="entry name" value="LIPOPROTEIN"/>
    <property type="match status" value="1"/>
</dbReference>
<feature type="signal peptide" evidence="1">
    <location>
        <begin position="1"/>
        <end position="19"/>
    </location>
</feature>
<dbReference type="InterPro" id="IPR011460">
    <property type="entry name" value="Lcl_C"/>
</dbReference>
<dbReference type="EMBL" id="CP137578">
    <property type="protein sequence ID" value="WOX28195.1"/>
    <property type="molecule type" value="Genomic_DNA"/>
</dbReference>
<dbReference type="Proteomes" id="UP000646877">
    <property type="component" value="Unassembled WGS sequence"/>
</dbReference>
<feature type="chain" id="PRO_5044460647" evidence="1">
    <location>
        <begin position="20"/>
        <end position="167"/>
    </location>
</feature>
<proteinExistence type="predicted"/>
<dbReference type="Proteomes" id="UP001304419">
    <property type="component" value="Chromosome 1"/>
</dbReference>
<keyword evidence="6" id="KW-1185">Reference proteome</keyword>
<evidence type="ECO:0000313" key="4">
    <source>
        <dbReference type="EMBL" id="WOX28195.1"/>
    </source>
</evidence>
<evidence type="ECO:0000259" key="2">
    <source>
        <dbReference type="Pfam" id="PF07603"/>
    </source>
</evidence>
<gene>
    <name evidence="3" type="ORF">F9Y85_10020</name>
    <name evidence="4" type="ORF">R5H13_16425</name>
</gene>
<dbReference type="EMBL" id="WEIA01000005">
    <property type="protein sequence ID" value="NLR21650.1"/>
    <property type="molecule type" value="Genomic_DNA"/>
</dbReference>
<name>A0A8I2KL14_9GAMM</name>
<keyword evidence="1" id="KW-0732">Signal</keyword>
<sequence>MKIIATILFTLSLTAVCQAQTCVGTGSNTSRYTINSNGTVLDSQTGLMWQRCNFGQSYNATAQSCEGNAQQLTWQQALVVANEDQFAGFTDWQVPNVKELASIVYHECVTPAINITVFPTTKSNNYWSATTQTNQPQFAWVYQFADGKNNPTIKTADAFVRLVRYYQ</sequence>
<accession>A0A8I2KL14</accession>
<dbReference type="AlphaFoldDB" id="A0A8I2KL14"/>
<reference evidence="4 6" key="2">
    <citation type="submission" date="2023-10" db="EMBL/GenBank/DDBJ databases">
        <title>To unveil natural product biosynthetic capacity in Pseudoalteromonas.</title>
        <authorList>
            <person name="Wang J."/>
        </authorList>
    </citation>
    <scope>NUCLEOTIDE SEQUENCE [LARGE SCALE GENOMIC DNA]</scope>
    <source>
        <strain evidence="4 6">DSM 15914</strain>
    </source>
</reference>